<organism evidence="3 4">
    <name type="scientific">Lactobacillus amylovorus subsp. animalium</name>
    <dbReference type="NCBI Taxonomy" id="3378536"/>
    <lineage>
        <taxon>Bacteria</taxon>
        <taxon>Bacillati</taxon>
        <taxon>Bacillota</taxon>
        <taxon>Bacilli</taxon>
        <taxon>Lactobacillales</taxon>
        <taxon>Lactobacillaceae</taxon>
        <taxon>Lactobacillus</taxon>
    </lineage>
</organism>
<dbReference type="GO" id="GO:0004386">
    <property type="term" value="F:helicase activity"/>
    <property type="evidence" value="ECO:0007669"/>
    <property type="project" value="UniProtKB-KW"/>
</dbReference>
<dbReference type="InterPro" id="IPR050742">
    <property type="entry name" value="Helicase_Restrict-Modif_Enz"/>
</dbReference>
<evidence type="ECO:0000313" key="3">
    <source>
        <dbReference type="EMBL" id="GAA0041628.1"/>
    </source>
</evidence>
<dbReference type="AlphaFoldDB" id="A0ABC9VK17"/>
<dbReference type="PROSITE" id="PS51192">
    <property type="entry name" value="HELICASE_ATP_BIND_1"/>
    <property type="match status" value="1"/>
</dbReference>
<dbReference type="InterPro" id="IPR014001">
    <property type="entry name" value="Helicase_ATP-bd"/>
</dbReference>
<dbReference type="SUPFAM" id="SSF52540">
    <property type="entry name" value="P-loop containing nucleoside triphosphate hydrolases"/>
    <property type="match status" value="1"/>
</dbReference>
<dbReference type="PROSITE" id="PS51194">
    <property type="entry name" value="HELICASE_CTER"/>
    <property type="match status" value="1"/>
</dbReference>
<sequence length="475" mass="54712">MYELRSYQTDLINKVTRSMKTGHKHIVVQSPPRTGKTVVMAEIARKTTIKNNRVMFIVHRKEVLDQTITTFYKQNVDSNLLTAGMVQTLSRRINILPTPQLILIDEGHHALAKSYQKILNKFPDAYVLFFTATPIRTGRKQLDLIADDLIVGKSIRELTKEKFLAPFKYYSVPYDDLNTNKLKRSSTGDYTKKSMNDALSNKIYGHVIENYLKIAKDKQAVVYTYSINSAKKLAQQFNQSHINAVELDGTSNKDFRDKTVKAFKNQQLKILVNVDLFTEGVDLPNVDCVIMVRPTESLSLYMQFSMRCLNPRPGKTAIIIDHVKNYQKFGLPNADRNWKQVFHTKAKNKHKSNVDGGPNIVTCPSCFAVVDREEIEDNTCPICQFKPIVQTKGKKIVDQELTEIDQKEIERKREAKKRQKLINSIIHDNVVKNVVNKRIGQLRTYQEFKAYAEIHGYTNKWAYVMFNKMIKGRNV</sequence>
<evidence type="ECO:0000259" key="1">
    <source>
        <dbReference type="PROSITE" id="PS51192"/>
    </source>
</evidence>
<dbReference type="Pfam" id="PF04851">
    <property type="entry name" value="ResIII"/>
    <property type="match status" value="2"/>
</dbReference>
<reference evidence="4" key="2">
    <citation type="submission" date="2024-01" db="EMBL/GenBank/DDBJ databases">
        <title>Draft genome sequence of Lactobacillus amylovorus strain TKL145.</title>
        <authorList>
            <person name="Tohno M."/>
            <person name="Tanizawa Y."/>
        </authorList>
    </citation>
    <scope>NUCLEOTIDE SEQUENCE [LARGE SCALE GENOMIC DNA]</scope>
    <source>
        <strain evidence="4">TKL145</strain>
    </source>
</reference>
<dbReference type="InterPro" id="IPR006935">
    <property type="entry name" value="Helicase/UvrB_N"/>
</dbReference>
<keyword evidence="3" id="KW-0378">Hydrolase</keyword>
<proteinExistence type="predicted"/>
<evidence type="ECO:0000259" key="2">
    <source>
        <dbReference type="PROSITE" id="PS51194"/>
    </source>
</evidence>
<dbReference type="Proteomes" id="UP001437574">
    <property type="component" value="Unassembled WGS sequence"/>
</dbReference>
<dbReference type="EMBL" id="BAAAAK010000001">
    <property type="protein sequence ID" value="GAA0041628.1"/>
    <property type="molecule type" value="Genomic_DNA"/>
</dbReference>
<dbReference type="InterPro" id="IPR001650">
    <property type="entry name" value="Helicase_C-like"/>
</dbReference>
<accession>A0ABC9VK17</accession>
<feature type="domain" description="Helicase ATP-binding" evidence="1">
    <location>
        <begin position="17"/>
        <end position="152"/>
    </location>
</feature>
<reference evidence="3 4" key="1">
    <citation type="journal article" date="2024" name="Int. J. Syst. Evol. Microbiol.">
        <title>Proposal of Lactobacillus amylovorus subsp. animalis subsp. nov. and an emended description of Lactobacillus amylovorus.</title>
        <authorList>
            <person name="Yamane K."/>
            <person name="Tanizawa Y."/>
            <person name="Kobayashi H."/>
            <person name="Kamizono T."/>
            <person name="Kojima Y."/>
            <person name="Takagi H."/>
            <person name="Tohno M."/>
        </authorList>
    </citation>
    <scope>NUCLEOTIDE SEQUENCE [LARGE SCALE GENOMIC DNA]</scope>
    <source>
        <strain evidence="3 4">TKL145</strain>
    </source>
</reference>
<feature type="domain" description="Helicase C-terminal" evidence="2">
    <location>
        <begin position="207"/>
        <end position="350"/>
    </location>
</feature>
<comment type="caution">
    <text evidence="3">The sequence shown here is derived from an EMBL/GenBank/DDBJ whole genome shotgun (WGS) entry which is preliminary data.</text>
</comment>
<dbReference type="PANTHER" id="PTHR47396">
    <property type="entry name" value="TYPE I RESTRICTION ENZYME ECOKI R PROTEIN"/>
    <property type="match status" value="1"/>
</dbReference>
<dbReference type="RefSeq" id="WP_353302219.1">
    <property type="nucleotide sequence ID" value="NZ_BAAAAK010000001.1"/>
</dbReference>
<dbReference type="Pfam" id="PF00271">
    <property type="entry name" value="Helicase_C"/>
    <property type="match status" value="1"/>
</dbReference>
<keyword evidence="3" id="KW-0347">Helicase</keyword>
<name>A0ABC9VK17_LACAM</name>
<dbReference type="PANTHER" id="PTHR47396:SF1">
    <property type="entry name" value="ATP-DEPENDENT HELICASE IRC3-RELATED"/>
    <property type="match status" value="1"/>
</dbReference>
<dbReference type="Gene3D" id="3.40.50.300">
    <property type="entry name" value="P-loop containing nucleotide triphosphate hydrolases"/>
    <property type="match status" value="2"/>
</dbReference>
<keyword evidence="3" id="KW-0067">ATP-binding</keyword>
<dbReference type="SMART" id="SM00490">
    <property type="entry name" value="HELICc"/>
    <property type="match status" value="1"/>
</dbReference>
<keyword evidence="3" id="KW-0547">Nucleotide-binding</keyword>
<dbReference type="SMART" id="SM00487">
    <property type="entry name" value="DEXDc"/>
    <property type="match status" value="1"/>
</dbReference>
<protein>
    <submittedName>
        <fullName evidence="3">DEAD/DEAH box helicase</fullName>
    </submittedName>
</protein>
<evidence type="ECO:0000313" key="4">
    <source>
        <dbReference type="Proteomes" id="UP001437574"/>
    </source>
</evidence>
<dbReference type="InterPro" id="IPR027417">
    <property type="entry name" value="P-loop_NTPase"/>
</dbReference>
<gene>
    <name evidence="3" type="ORF">LATKL145_00380</name>
</gene>